<dbReference type="PATRIC" id="fig|46429.4.peg.2399"/>
<gene>
    <name evidence="2" type="ORF">BV95_02425</name>
</gene>
<evidence type="ECO:0000313" key="3">
    <source>
        <dbReference type="Proteomes" id="UP000028411"/>
    </source>
</evidence>
<dbReference type="CDD" id="cd21631">
    <property type="entry name" value="RHH_CopG_NikR-like"/>
    <property type="match status" value="1"/>
</dbReference>
<dbReference type="Proteomes" id="UP000028411">
    <property type="component" value="Unassembled WGS sequence"/>
</dbReference>
<sequence length="62" mass="6823">MVSGRGKSVRTSVLLPESQYFQLQALAAANDVSTSWIVRQAVIRFLSENEGQTELPLRMGKG</sequence>
<evidence type="ECO:0000313" key="2">
    <source>
        <dbReference type="EMBL" id="KEQ53273.1"/>
    </source>
</evidence>
<dbReference type="GO" id="GO:0006355">
    <property type="term" value="P:regulation of DNA-templated transcription"/>
    <property type="evidence" value="ECO:0007669"/>
    <property type="project" value="InterPro"/>
</dbReference>
<accession>A0A081RDK0</accession>
<dbReference type="eggNOG" id="ENOG502ZE47">
    <property type="taxonomic scope" value="Bacteria"/>
</dbReference>
<organism evidence="2 3">
    <name type="scientific">Sphingobium chlorophenolicum</name>
    <dbReference type="NCBI Taxonomy" id="46429"/>
    <lineage>
        <taxon>Bacteria</taxon>
        <taxon>Pseudomonadati</taxon>
        <taxon>Pseudomonadota</taxon>
        <taxon>Alphaproteobacteria</taxon>
        <taxon>Sphingomonadales</taxon>
        <taxon>Sphingomonadaceae</taxon>
        <taxon>Sphingobium</taxon>
    </lineage>
</organism>
<comment type="caution">
    <text evidence="2">The sequence shown here is derived from an EMBL/GenBank/DDBJ whole genome shotgun (WGS) entry which is preliminary data.</text>
</comment>
<feature type="domain" description="Ribbon-helix-helix protein CopG" evidence="1">
    <location>
        <begin position="9"/>
        <end position="46"/>
    </location>
</feature>
<dbReference type="EMBL" id="JFHR01000025">
    <property type="protein sequence ID" value="KEQ53273.1"/>
    <property type="molecule type" value="Genomic_DNA"/>
</dbReference>
<name>A0A081RDK0_SPHCR</name>
<proteinExistence type="predicted"/>
<dbReference type="Pfam" id="PF01402">
    <property type="entry name" value="RHH_1"/>
    <property type="match status" value="1"/>
</dbReference>
<reference evidence="2 3" key="1">
    <citation type="submission" date="2014-02" db="EMBL/GenBank/DDBJ databases">
        <title>Whole genome sequence of Sphingobium chlorophenolicum NBRC 16172.</title>
        <authorList>
            <person name="Gan H.M."/>
            <person name="Gan H.Y."/>
            <person name="Chew T.H."/>
            <person name="Savka M.A."/>
        </authorList>
    </citation>
    <scope>NUCLEOTIDE SEQUENCE [LARGE SCALE GENOMIC DNA]</scope>
    <source>
        <strain evidence="2 3">NBRC 16172</strain>
    </source>
</reference>
<dbReference type="InterPro" id="IPR002145">
    <property type="entry name" value="CopG"/>
</dbReference>
<evidence type="ECO:0000259" key="1">
    <source>
        <dbReference type="Pfam" id="PF01402"/>
    </source>
</evidence>
<dbReference type="InterPro" id="IPR010985">
    <property type="entry name" value="Ribbon_hlx_hlx"/>
</dbReference>
<dbReference type="AlphaFoldDB" id="A0A081RDK0"/>
<dbReference type="RefSeq" id="WP_037451912.1">
    <property type="nucleotide sequence ID" value="NZ_JFHR01000025.1"/>
</dbReference>
<dbReference type="SUPFAM" id="SSF47598">
    <property type="entry name" value="Ribbon-helix-helix"/>
    <property type="match status" value="1"/>
</dbReference>
<protein>
    <recommendedName>
        <fullName evidence="1">Ribbon-helix-helix protein CopG domain-containing protein</fullName>
    </recommendedName>
</protein>